<dbReference type="RefSeq" id="WP_139607283.1">
    <property type="nucleotide sequence ID" value="NZ_VDCQ01000091.1"/>
</dbReference>
<dbReference type="Proteomes" id="UP000307943">
    <property type="component" value="Unassembled WGS sequence"/>
</dbReference>
<sequence length="258" mass="30108">MLAQVDFIFHALRPLRTYMPMHRHRCYELVYYRTGSGFTRLDDVEYRYEPHTYTIIPAGMPHDERRAEDTDVIFIGFSLASRELPPLQQGLFQDTPDSTVLGLLLGMKAEMQEKNAYYAQKLNLRISEILIEHLRSVTTGESSRPDDNLLYARTFMDENYNQKISVEELADMAGYSYHHFRHLFKKRFGVSPIHYLMDKRLEKARSLLRYTELSVTSVAMECGFSNDAQFCTIFKREIGETPRAFRQNGYRSTLASLT</sequence>
<keyword evidence="3" id="KW-0804">Transcription</keyword>
<evidence type="ECO:0000313" key="5">
    <source>
        <dbReference type="EMBL" id="TNJ59626.1"/>
    </source>
</evidence>
<dbReference type="InterPro" id="IPR014710">
    <property type="entry name" value="RmlC-like_jellyroll"/>
</dbReference>
<dbReference type="InterPro" id="IPR011051">
    <property type="entry name" value="RmlC_Cupin_sf"/>
</dbReference>
<evidence type="ECO:0000256" key="3">
    <source>
        <dbReference type="ARBA" id="ARBA00023163"/>
    </source>
</evidence>
<keyword evidence="1" id="KW-0805">Transcription regulation</keyword>
<dbReference type="InterPro" id="IPR050204">
    <property type="entry name" value="AraC_XylS_family_regulators"/>
</dbReference>
<dbReference type="EMBL" id="VDCQ01000091">
    <property type="protein sequence ID" value="TNJ59626.1"/>
    <property type="molecule type" value="Genomic_DNA"/>
</dbReference>
<evidence type="ECO:0000313" key="6">
    <source>
        <dbReference type="Proteomes" id="UP000307943"/>
    </source>
</evidence>
<dbReference type="GO" id="GO:0043565">
    <property type="term" value="F:sequence-specific DNA binding"/>
    <property type="evidence" value="ECO:0007669"/>
    <property type="project" value="InterPro"/>
</dbReference>
<dbReference type="PANTHER" id="PTHR46796">
    <property type="entry name" value="HTH-TYPE TRANSCRIPTIONAL ACTIVATOR RHAS-RELATED"/>
    <property type="match status" value="1"/>
</dbReference>
<evidence type="ECO:0000259" key="4">
    <source>
        <dbReference type="PROSITE" id="PS01124"/>
    </source>
</evidence>
<dbReference type="GO" id="GO:0003700">
    <property type="term" value="F:DNA-binding transcription factor activity"/>
    <property type="evidence" value="ECO:0007669"/>
    <property type="project" value="InterPro"/>
</dbReference>
<evidence type="ECO:0000256" key="2">
    <source>
        <dbReference type="ARBA" id="ARBA00023125"/>
    </source>
</evidence>
<dbReference type="SMART" id="SM00342">
    <property type="entry name" value="HTH_ARAC"/>
    <property type="match status" value="1"/>
</dbReference>
<dbReference type="AlphaFoldDB" id="A0A5C4SYU5"/>
<dbReference type="InterPro" id="IPR018060">
    <property type="entry name" value="HTH_AraC"/>
</dbReference>
<dbReference type="InterPro" id="IPR003313">
    <property type="entry name" value="AraC-bd"/>
</dbReference>
<organism evidence="5 6">
    <name type="scientific">Paenibacillus hemerocallicola</name>
    <dbReference type="NCBI Taxonomy" id="1172614"/>
    <lineage>
        <taxon>Bacteria</taxon>
        <taxon>Bacillati</taxon>
        <taxon>Bacillota</taxon>
        <taxon>Bacilli</taxon>
        <taxon>Bacillales</taxon>
        <taxon>Paenibacillaceae</taxon>
        <taxon>Paenibacillus</taxon>
    </lineage>
</organism>
<dbReference type="Gene3D" id="1.10.10.60">
    <property type="entry name" value="Homeodomain-like"/>
    <property type="match status" value="2"/>
</dbReference>
<dbReference type="PROSITE" id="PS01124">
    <property type="entry name" value="HTH_ARAC_FAMILY_2"/>
    <property type="match status" value="1"/>
</dbReference>
<reference evidence="5 6" key="1">
    <citation type="submission" date="2019-05" db="EMBL/GenBank/DDBJ databases">
        <title>We sequenced the genome of Paenibacillus hemerocallicola KCTC 33185 for further insight into its adaptation and study the phylogeny of Paenibacillus.</title>
        <authorList>
            <person name="Narsing Rao M.P."/>
        </authorList>
    </citation>
    <scope>NUCLEOTIDE SEQUENCE [LARGE SCALE GENOMIC DNA]</scope>
    <source>
        <strain evidence="5 6">KCTC 33185</strain>
    </source>
</reference>
<comment type="caution">
    <text evidence="5">The sequence shown here is derived from an EMBL/GenBank/DDBJ whole genome shotgun (WGS) entry which is preliminary data.</text>
</comment>
<name>A0A5C4SYU5_9BACL</name>
<dbReference type="InterPro" id="IPR018062">
    <property type="entry name" value="HTH_AraC-typ_CS"/>
</dbReference>
<evidence type="ECO:0000256" key="1">
    <source>
        <dbReference type="ARBA" id="ARBA00023015"/>
    </source>
</evidence>
<dbReference type="Pfam" id="PF02311">
    <property type="entry name" value="AraC_binding"/>
    <property type="match status" value="1"/>
</dbReference>
<dbReference type="SUPFAM" id="SSF51182">
    <property type="entry name" value="RmlC-like cupins"/>
    <property type="match status" value="1"/>
</dbReference>
<dbReference type="Pfam" id="PF12833">
    <property type="entry name" value="HTH_18"/>
    <property type="match status" value="1"/>
</dbReference>
<dbReference type="Gene3D" id="2.60.120.10">
    <property type="entry name" value="Jelly Rolls"/>
    <property type="match status" value="1"/>
</dbReference>
<keyword evidence="2" id="KW-0238">DNA-binding</keyword>
<dbReference type="InterPro" id="IPR009057">
    <property type="entry name" value="Homeodomain-like_sf"/>
</dbReference>
<dbReference type="CDD" id="cd02208">
    <property type="entry name" value="cupin_RmlC-like"/>
    <property type="match status" value="1"/>
</dbReference>
<dbReference type="PROSITE" id="PS00041">
    <property type="entry name" value="HTH_ARAC_FAMILY_1"/>
    <property type="match status" value="1"/>
</dbReference>
<gene>
    <name evidence="5" type="ORF">FE784_37005</name>
</gene>
<dbReference type="PRINTS" id="PR00032">
    <property type="entry name" value="HTHARAC"/>
</dbReference>
<dbReference type="SUPFAM" id="SSF46689">
    <property type="entry name" value="Homeodomain-like"/>
    <property type="match status" value="2"/>
</dbReference>
<proteinExistence type="predicted"/>
<protein>
    <submittedName>
        <fullName evidence="5">Helix-turn-helix domain-containing protein</fullName>
    </submittedName>
</protein>
<keyword evidence="6" id="KW-1185">Reference proteome</keyword>
<accession>A0A5C4SYU5</accession>
<dbReference type="InterPro" id="IPR020449">
    <property type="entry name" value="Tscrpt_reg_AraC-type_HTH"/>
</dbReference>
<dbReference type="OrthoDB" id="2631408at2"/>
<feature type="domain" description="HTH araC/xylS-type" evidence="4">
    <location>
        <begin position="150"/>
        <end position="248"/>
    </location>
</feature>